<evidence type="ECO:0000313" key="2">
    <source>
        <dbReference type="Proteomes" id="UP000265703"/>
    </source>
</evidence>
<dbReference type="InterPro" id="IPR011335">
    <property type="entry name" value="Restrct_endonuc-II-like"/>
</dbReference>
<proteinExistence type="predicted"/>
<evidence type="ECO:0000313" key="1">
    <source>
        <dbReference type="EMBL" id="RIA80389.1"/>
    </source>
</evidence>
<sequence length="490" mass="55396">MPPVRRDKEKVERTRKRKSLSYAEKKRLCILPDYEEYNSEGSESNFDWDQEIDKIISELQNIIDALNLQDPIVAEKFIHIDDEIPIGLLSDEEIIDAVISNPEKNDIEEEEKSEEINIITNKEALNSLERTVYAMASTSSNAEDSVRYSPYYLTRSQARSQAPPTTNTQETKELVLAKDRLLAKELDLAKDSLLAKELDLAKDRLLALPQEESEEYTGSRELVLRENVSLDAYLKYRERDPDLPVLIYLDNGTIKAHELLTLPHSTASATIKVAMGAWNRQDLKYGDHATLILGANCSKEPDSWVRPKNRIRPGPGAPAANNLGAAYPTMIIEVGHTQSLPDLHRKVALYFSPRTTIQIVLLVKIFKPKRNNTITLIAAKYVRTSQTPLIPEQVISFGTATPHRSTINYITNTMGVPQNHFIVFGRRDPVTSNNYPTCNMAGIGTYIMNIPANELFYGDITVRPFTLAMNQGFNLDLYEIQEAIVDEFNI</sequence>
<dbReference type="GO" id="GO:0006302">
    <property type="term" value="P:double-strand break repair"/>
    <property type="evidence" value="ECO:0007669"/>
    <property type="project" value="UniProtKB-ARBA"/>
</dbReference>
<dbReference type="AlphaFoldDB" id="A0A397S6K8"/>
<name>A0A397S6K8_9GLOM</name>
<dbReference type="SUPFAM" id="SSF52980">
    <property type="entry name" value="Restriction endonuclease-like"/>
    <property type="match status" value="1"/>
</dbReference>
<comment type="caution">
    <text evidence="1">The sequence shown here is derived from an EMBL/GenBank/DDBJ whole genome shotgun (WGS) entry which is preliminary data.</text>
</comment>
<organism evidence="1 2">
    <name type="scientific">Glomus cerebriforme</name>
    <dbReference type="NCBI Taxonomy" id="658196"/>
    <lineage>
        <taxon>Eukaryota</taxon>
        <taxon>Fungi</taxon>
        <taxon>Fungi incertae sedis</taxon>
        <taxon>Mucoromycota</taxon>
        <taxon>Glomeromycotina</taxon>
        <taxon>Glomeromycetes</taxon>
        <taxon>Glomerales</taxon>
        <taxon>Glomeraceae</taxon>
        <taxon>Glomus</taxon>
    </lineage>
</organism>
<keyword evidence="2" id="KW-1185">Reference proteome</keyword>
<dbReference type="Proteomes" id="UP000265703">
    <property type="component" value="Unassembled WGS sequence"/>
</dbReference>
<reference evidence="1 2" key="1">
    <citation type="submission" date="2018-06" db="EMBL/GenBank/DDBJ databases">
        <title>Comparative genomics reveals the genomic features of Rhizophagus irregularis, R. cerebriforme, R. diaphanum and Gigaspora rosea, and their symbiotic lifestyle signature.</title>
        <authorList>
            <person name="Morin E."/>
            <person name="San Clemente H."/>
            <person name="Chen E.C.H."/>
            <person name="De La Providencia I."/>
            <person name="Hainaut M."/>
            <person name="Kuo A."/>
            <person name="Kohler A."/>
            <person name="Murat C."/>
            <person name="Tang N."/>
            <person name="Roy S."/>
            <person name="Loubradou J."/>
            <person name="Henrissat B."/>
            <person name="Grigoriev I.V."/>
            <person name="Corradi N."/>
            <person name="Roux C."/>
            <person name="Martin F.M."/>
        </authorList>
    </citation>
    <scope>NUCLEOTIDE SEQUENCE [LARGE SCALE GENOMIC DNA]</scope>
    <source>
        <strain evidence="1 2">DAOM 227022</strain>
    </source>
</reference>
<gene>
    <name evidence="1" type="ORF">C1645_745281</name>
</gene>
<accession>A0A397S6K8</accession>
<protein>
    <submittedName>
        <fullName evidence="1">Uncharacterized protein</fullName>
    </submittedName>
</protein>
<dbReference type="EMBL" id="QKYT01000980">
    <property type="protein sequence ID" value="RIA80389.1"/>
    <property type="molecule type" value="Genomic_DNA"/>
</dbReference>
<dbReference type="OrthoDB" id="2307807at2759"/>